<dbReference type="InterPro" id="IPR025641">
    <property type="entry name" value="DUF4340"/>
</dbReference>
<gene>
    <name evidence="4" type="ORF">NM961_01450</name>
</gene>
<dbReference type="Proteomes" id="UP001165498">
    <property type="component" value="Unassembled WGS sequence"/>
</dbReference>
<feature type="chain" id="PRO_5047529455" evidence="2">
    <location>
        <begin position="25"/>
        <end position="404"/>
    </location>
</feature>
<feature type="domain" description="DUF4340" evidence="3">
    <location>
        <begin position="77"/>
        <end position="259"/>
    </location>
</feature>
<accession>A0ABT1QNV7</accession>
<sequence length="404" mass="43036">MNHMNSKTVIGLGVAAAVALIAAAAINSSRKPHSEGAQTASYALPELADHLNDVKSLGLTGPGSQPIATLEKGGQGWTLKEKGGYRADAGKVREYLLKLSQARLIEQKTANEQRYADLGVSDISAAEAKGVLVTLDGLGKPAQLIVGTVSPRGDGTFVRRAGDKQSWLAKGNIAPDKNPTYWLDASITDIPATRVREFSLHKPDAKPLRGFKTQAADTNYQVADLPKGRELSSEFAANTLGTTLAGLNFEDVFPAAQNPPPADKVFRATYSTFDGVVVEVTAWKKDETKFYAQFRADKDAAAAEAAVTQAQAKAKADYEAQQAAQPADAKDAKDAKPAAPPAAVSDPAKDKADRFAAVDSEVAALKQRFEGWTFALPQHKFANLDKSVDELLKPLEQKPAATKK</sequence>
<evidence type="ECO:0000313" key="4">
    <source>
        <dbReference type="EMBL" id="MCQ4163365.1"/>
    </source>
</evidence>
<keyword evidence="5" id="KW-1185">Reference proteome</keyword>
<feature type="region of interest" description="Disordered" evidence="1">
    <location>
        <begin position="318"/>
        <end position="350"/>
    </location>
</feature>
<proteinExistence type="predicted"/>
<evidence type="ECO:0000313" key="5">
    <source>
        <dbReference type="Proteomes" id="UP001165498"/>
    </source>
</evidence>
<keyword evidence="2" id="KW-0732">Signal</keyword>
<reference evidence="4" key="1">
    <citation type="submission" date="2022-07" db="EMBL/GenBank/DDBJ databases">
        <title>Tahibacter sp., a new gammaproteobacterium isolated from the silt sample collected at pig farm.</title>
        <authorList>
            <person name="Chen H."/>
        </authorList>
    </citation>
    <scope>NUCLEOTIDE SEQUENCE</scope>
    <source>
        <strain evidence="4">P2K</strain>
    </source>
</reference>
<evidence type="ECO:0000256" key="1">
    <source>
        <dbReference type="SAM" id="MobiDB-lite"/>
    </source>
</evidence>
<dbReference type="RefSeq" id="WP_255910460.1">
    <property type="nucleotide sequence ID" value="NZ_JANFQO010000001.1"/>
</dbReference>
<dbReference type="Pfam" id="PF14238">
    <property type="entry name" value="DUF4340"/>
    <property type="match status" value="1"/>
</dbReference>
<dbReference type="EMBL" id="JANFQO010000001">
    <property type="protein sequence ID" value="MCQ4163365.1"/>
    <property type="molecule type" value="Genomic_DNA"/>
</dbReference>
<organism evidence="4 5">
    <name type="scientific">Tahibacter harae</name>
    <dbReference type="NCBI Taxonomy" id="2963937"/>
    <lineage>
        <taxon>Bacteria</taxon>
        <taxon>Pseudomonadati</taxon>
        <taxon>Pseudomonadota</taxon>
        <taxon>Gammaproteobacteria</taxon>
        <taxon>Lysobacterales</taxon>
        <taxon>Rhodanobacteraceae</taxon>
        <taxon>Tahibacter</taxon>
    </lineage>
</organism>
<protein>
    <submittedName>
        <fullName evidence="4">DUF4340 domain-containing protein</fullName>
    </submittedName>
</protein>
<evidence type="ECO:0000256" key="2">
    <source>
        <dbReference type="SAM" id="SignalP"/>
    </source>
</evidence>
<comment type="caution">
    <text evidence="4">The sequence shown here is derived from an EMBL/GenBank/DDBJ whole genome shotgun (WGS) entry which is preliminary data.</text>
</comment>
<name>A0ABT1QNV7_9GAMM</name>
<evidence type="ECO:0000259" key="3">
    <source>
        <dbReference type="Pfam" id="PF14238"/>
    </source>
</evidence>
<feature type="signal peptide" evidence="2">
    <location>
        <begin position="1"/>
        <end position="24"/>
    </location>
</feature>